<sequence>MAKSKVAGGGSTDSPNPMAAIMRGGPQGLPPRNTGTITISSIMNTAPATRPAQIAALLLMAGLPES</sequence>
<gene>
    <name evidence="2" type="ORF">GCM10023332_15230</name>
</gene>
<keyword evidence="3" id="KW-1185">Reference proteome</keyword>
<evidence type="ECO:0000313" key="2">
    <source>
        <dbReference type="EMBL" id="GAA4864047.1"/>
    </source>
</evidence>
<reference evidence="3" key="1">
    <citation type="journal article" date="2019" name="Int. J. Syst. Evol. Microbiol.">
        <title>The Global Catalogue of Microorganisms (GCM) 10K type strain sequencing project: providing services to taxonomists for standard genome sequencing and annotation.</title>
        <authorList>
            <consortium name="The Broad Institute Genomics Platform"/>
            <consortium name="The Broad Institute Genome Sequencing Center for Infectious Disease"/>
            <person name="Wu L."/>
            <person name="Ma J."/>
        </authorList>
    </citation>
    <scope>NUCLEOTIDE SEQUENCE [LARGE SCALE GENOMIC DNA]</scope>
    <source>
        <strain evidence="3">JCM 18392</strain>
    </source>
</reference>
<protein>
    <submittedName>
        <fullName evidence="2">Uncharacterized protein</fullName>
    </submittedName>
</protein>
<evidence type="ECO:0000313" key="3">
    <source>
        <dbReference type="Proteomes" id="UP001501323"/>
    </source>
</evidence>
<proteinExistence type="predicted"/>
<dbReference type="Proteomes" id="UP001501323">
    <property type="component" value="Unassembled WGS sequence"/>
</dbReference>
<evidence type="ECO:0000256" key="1">
    <source>
        <dbReference type="SAM" id="MobiDB-lite"/>
    </source>
</evidence>
<name>A0ABP9E0S9_9GAMM</name>
<accession>A0ABP9E0S9</accession>
<dbReference type="EMBL" id="BAABJY010000002">
    <property type="protein sequence ID" value="GAA4864047.1"/>
    <property type="molecule type" value="Genomic_DNA"/>
</dbReference>
<organism evidence="2 3">
    <name type="scientific">Luteimonas vadosa</name>
    <dbReference type="NCBI Taxonomy" id="1165507"/>
    <lineage>
        <taxon>Bacteria</taxon>
        <taxon>Pseudomonadati</taxon>
        <taxon>Pseudomonadota</taxon>
        <taxon>Gammaproteobacteria</taxon>
        <taxon>Lysobacterales</taxon>
        <taxon>Lysobacteraceae</taxon>
        <taxon>Luteimonas</taxon>
    </lineage>
</organism>
<feature type="region of interest" description="Disordered" evidence="1">
    <location>
        <begin position="1"/>
        <end position="35"/>
    </location>
</feature>
<comment type="caution">
    <text evidence="2">The sequence shown here is derived from an EMBL/GenBank/DDBJ whole genome shotgun (WGS) entry which is preliminary data.</text>
</comment>